<evidence type="ECO:0000313" key="2">
    <source>
        <dbReference type="Proteomes" id="UP000516437"/>
    </source>
</evidence>
<keyword evidence="2" id="KW-1185">Reference proteome</keyword>
<protein>
    <submittedName>
        <fullName evidence="1">Uncharacterized protein</fullName>
    </submittedName>
</protein>
<gene>
    <name evidence="1" type="ORF">CJ030_MR0G003696</name>
</gene>
<dbReference type="Proteomes" id="UP000516437">
    <property type="component" value="Unassembled WGS sequence"/>
</dbReference>
<name>A0A6A1UMG5_9ROSI</name>
<organism evidence="1 2">
    <name type="scientific">Morella rubra</name>
    <name type="common">Chinese bayberry</name>
    <dbReference type="NCBI Taxonomy" id="262757"/>
    <lineage>
        <taxon>Eukaryota</taxon>
        <taxon>Viridiplantae</taxon>
        <taxon>Streptophyta</taxon>
        <taxon>Embryophyta</taxon>
        <taxon>Tracheophyta</taxon>
        <taxon>Spermatophyta</taxon>
        <taxon>Magnoliopsida</taxon>
        <taxon>eudicotyledons</taxon>
        <taxon>Gunneridae</taxon>
        <taxon>Pentapetalae</taxon>
        <taxon>rosids</taxon>
        <taxon>fabids</taxon>
        <taxon>Fagales</taxon>
        <taxon>Myricaceae</taxon>
        <taxon>Morella</taxon>
    </lineage>
</organism>
<dbReference type="AlphaFoldDB" id="A0A6A1UMG5"/>
<proteinExistence type="predicted"/>
<accession>A0A6A1UMG5</accession>
<sequence>MFVNNRCQERINFLGSSVAEHKSQAGSLRIIDRKLRITREKNICTDAYAHDAKRVEGGSRGYT</sequence>
<dbReference type="EMBL" id="RXIC02000066">
    <property type="protein sequence ID" value="KAB1201461.1"/>
    <property type="molecule type" value="Genomic_DNA"/>
</dbReference>
<evidence type="ECO:0000313" key="1">
    <source>
        <dbReference type="EMBL" id="KAB1201461.1"/>
    </source>
</evidence>
<comment type="caution">
    <text evidence="1">The sequence shown here is derived from an EMBL/GenBank/DDBJ whole genome shotgun (WGS) entry which is preliminary data.</text>
</comment>
<reference evidence="1 2" key="1">
    <citation type="journal article" date="2019" name="Plant Biotechnol. J.">
        <title>The red bayberry genome and genetic basis of sex determination.</title>
        <authorList>
            <person name="Jia H.M."/>
            <person name="Jia H.J."/>
            <person name="Cai Q.L."/>
            <person name="Wang Y."/>
            <person name="Zhao H.B."/>
            <person name="Yang W.F."/>
            <person name="Wang G.Y."/>
            <person name="Li Y.H."/>
            <person name="Zhan D.L."/>
            <person name="Shen Y.T."/>
            <person name="Niu Q.F."/>
            <person name="Chang L."/>
            <person name="Qiu J."/>
            <person name="Zhao L."/>
            <person name="Xie H.B."/>
            <person name="Fu W.Y."/>
            <person name="Jin J."/>
            <person name="Li X.W."/>
            <person name="Jiao Y."/>
            <person name="Zhou C.C."/>
            <person name="Tu T."/>
            <person name="Chai C.Y."/>
            <person name="Gao J.L."/>
            <person name="Fan L.J."/>
            <person name="van de Weg E."/>
            <person name="Wang J.Y."/>
            <person name="Gao Z.S."/>
        </authorList>
    </citation>
    <scope>NUCLEOTIDE SEQUENCE [LARGE SCALE GENOMIC DNA]</scope>
    <source>
        <tissue evidence="1">Leaves</tissue>
    </source>
</reference>